<comment type="subcellular location">
    <subcellularLocation>
        <location evidence="1">Cell membrane</location>
        <topology evidence="1">Multi-pass membrane protein</topology>
    </subcellularLocation>
    <subcellularLocation>
        <location evidence="6">Membrane</location>
        <topology evidence="6">Multi-pass membrane protein</topology>
    </subcellularLocation>
</comment>
<organism evidence="9 10">
    <name type="scientific">Pseudomonas syringae pv. antirrhini</name>
    <dbReference type="NCBI Taxonomy" id="251702"/>
    <lineage>
        <taxon>Bacteria</taxon>
        <taxon>Pseudomonadati</taxon>
        <taxon>Pseudomonadota</taxon>
        <taxon>Gammaproteobacteria</taxon>
        <taxon>Pseudomonadales</taxon>
        <taxon>Pseudomonadaceae</taxon>
        <taxon>Pseudomonas</taxon>
    </lineage>
</organism>
<proteinExistence type="inferred from homology"/>
<evidence type="ECO:0000256" key="6">
    <source>
        <dbReference type="RuleBase" id="RU004057"/>
    </source>
</evidence>
<dbReference type="Pfam" id="PF01618">
    <property type="entry name" value="MotA_ExbB"/>
    <property type="match status" value="1"/>
</dbReference>
<comment type="caution">
    <text evidence="9">The sequence shown here is derived from an EMBL/GenBank/DDBJ whole genome shotgun (WGS) entry which is preliminary data.</text>
</comment>
<keyword evidence="5 7" id="KW-0472">Membrane</keyword>
<dbReference type="PANTHER" id="PTHR30625:SF11">
    <property type="entry name" value="MOTA_TOLQ_EXBB PROTON CHANNEL DOMAIN-CONTAINING PROTEIN"/>
    <property type="match status" value="1"/>
</dbReference>
<feature type="domain" description="MotA/TolQ/ExbB proton channel" evidence="8">
    <location>
        <begin position="83"/>
        <end position="205"/>
    </location>
</feature>
<keyword evidence="2" id="KW-1003">Cell membrane</keyword>
<name>A0A0P9JPA7_9PSED</name>
<dbReference type="GO" id="GO:0005886">
    <property type="term" value="C:plasma membrane"/>
    <property type="evidence" value="ECO:0007669"/>
    <property type="project" value="UniProtKB-SubCell"/>
</dbReference>
<feature type="transmembrane region" description="Helical" evidence="7">
    <location>
        <begin position="169"/>
        <end position="189"/>
    </location>
</feature>
<feature type="transmembrane region" description="Helical" evidence="7">
    <location>
        <begin position="123"/>
        <end position="149"/>
    </location>
</feature>
<feature type="transmembrane region" description="Helical" evidence="7">
    <location>
        <begin position="26"/>
        <end position="44"/>
    </location>
</feature>
<evidence type="ECO:0000313" key="10">
    <source>
        <dbReference type="Proteomes" id="UP000050425"/>
    </source>
</evidence>
<dbReference type="InterPro" id="IPR050790">
    <property type="entry name" value="ExbB/TolQ_transport"/>
</dbReference>
<gene>
    <name evidence="9" type="ORF">ALO88_00073</name>
</gene>
<reference evidence="9 10" key="1">
    <citation type="submission" date="2015-09" db="EMBL/GenBank/DDBJ databases">
        <title>Genome announcement of multiple Pseudomonas syringae strains.</title>
        <authorList>
            <person name="Thakur S."/>
            <person name="Wang P.W."/>
            <person name="Gong Y."/>
            <person name="Weir B.S."/>
            <person name="Guttman D.S."/>
        </authorList>
    </citation>
    <scope>NUCLEOTIDE SEQUENCE [LARGE SCALE GENOMIC DNA]</scope>
    <source>
        <strain evidence="9 10">ICMP4303</strain>
    </source>
</reference>
<protein>
    <submittedName>
        <fullName evidence="9">MotA/TolQ/ExbB proton channel</fullName>
    </submittedName>
</protein>
<accession>A0A0P9JPA7</accession>
<dbReference type="Proteomes" id="UP000050425">
    <property type="component" value="Unassembled WGS sequence"/>
</dbReference>
<evidence type="ECO:0000256" key="5">
    <source>
        <dbReference type="ARBA" id="ARBA00023136"/>
    </source>
</evidence>
<evidence type="ECO:0000256" key="4">
    <source>
        <dbReference type="ARBA" id="ARBA00022989"/>
    </source>
</evidence>
<dbReference type="InterPro" id="IPR002898">
    <property type="entry name" value="MotA_ExbB_proton_chnl"/>
</dbReference>
<dbReference type="EMBL" id="LJPT01000009">
    <property type="protein sequence ID" value="KPW52706.1"/>
    <property type="molecule type" value="Genomic_DNA"/>
</dbReference>
<evidence type="ECO:0000256" key="1">
    <source>
        <dbReference type="ARBA" id="ARBA00004651"/>
    </source>
</evidence>
<evidence type="ECO:0000259" key="8">
    <source>
        <dbReference type="Pfam" id="PF01618"/>
    </source>
</evidence>
<evidence type="ECO:0000256" key="2">
    <source>
        <dbReference type="ARBA" id="ARBA00022475"/>
    </source>
</evidence>
<keyword evidence="4 7" id="KW-1133">Transmembrane helix</keyword>
<dbReference type="PATRIC" id="fig|251702.3.peg.114"/>
<keyword evidence="6" id="KW-0813">Transport</keyword>
<evidence type="ECO:0000256" key="3">
    <source>
        <dbReference type="ARBA" id="ARBA00022692"/>
    </source>
</evidence>
<dbReference type="AlphaFoldDB" id="A0A0P9JPA7"/>
<dbReference type="GO" id="GO:0017038">
    <property type="term" value="P:protein import"/>
    <property type="evidence" value="ECO:0007669"/>
    <property type="project" value="TreeGrafter"/>
</dbReference>
<evidence type="ECO:0000256" key="7">
    <source>
        <dbReference type="SAM" id="Phobius"/>
    </source>
</evidence>
<comment type="similarity">
    <text evidence="6">Belongs to the exbB/tolQ family.</text>
</comment>
<evidence type="ECO:0000313" key="9">
    <source>
        <dbReference type="EMBL" id="KPW52706.1"/>
    </source>
</evidence>
<dbReference type="PANTHER" id="PTHR30625">
    <property type="entry name" value="PROTEIN TOLQ"/>
    <property type="match status" value="1"/>
</dbReference>
<keyword evidence="3 7" id="KW-0812">Transmembrane</keyword>
<sequence>MATPMIEWRQFFEGVITVWELVKSGGWMMLPIILSSIAAAGIIIERLWTLRASRIAPPHLLGQAWQWIQEKKLDNEKLKQLRADSPLGEILAAGLANSKHGREIMKECIEEAAARVIHDLERYLSALGSIAAMAPLLGLLGTVLGMIEIFGSFNSTGATANAGVLASGISKALICTASGLIVAIPAIFFHRFLQSRVDELVVGMEQQAIRLVEVVQGDRDVDLIDAKIDLKSLARAGGSKKK</sequence>
<keyword evidence="6" id="KW-0653">Protein transport</keyword>